<dbReference type="Proteomes" id="UP000223596">
    <property type="component" value="Unassembled WGS sequence"/>
</dbReference>
<evidence type="ECO:0000256" key="4">
    <source>
        <dbReference type="ARBA" id="ARBA00022989"/>
    </source>
</evidence>
<name>A0AB36TJL4_ACETH</name>
<dbReference type="Pfam" id="PF02653">
    <property type="entry name" value="BPD_transp_2"/>
    <property type="match status" value="1"/>
</dbReference>
<gene>
    <name evidence="7" type="ORF">M972_112600</name>
</gene>
<protein>
    <submittedName>
        <fullName evidence="7">Urea ABC transporter membrane protein</fullName>
    </submittedName>
</protein>
<keyword evidence="3 6" id="KW-0812">Transmembrane</keyword>
<comment type="subcellular location">
    <subcellularLocation>
        <location evidence="1">Cell membrane</location>
        <topology evidence="1">Multi-pass membrane protein</topology>
    </subcellularLocation>
</comment>
<feature type="transmembrane region" description="Helical" evidence="6">
    <location>
        <begin position="149"/>
        <end position="168"/>
    </location>
</feature>
<feature type="transmembrane region" description="Helical" evidence="6">
    <location>
        <begin position="21"/>
        <end position="39"/>
    </location>
</feature>
<evidence type="ECO:0000313" key="8">
    <source>
        <dbReference type="Proteomes" id="UP000223596"/>
    </source>
</evidence>
<feature type="transmembrane region" description="Helical" evidence="6">
    <location>
        <begin position="198"/>
        <end position="218"/>
    </location>
</feature>
<dbReference type="InterPro" id="IPR017778">
    <property type="entry name" value="ABC_transptr_urea_perm_UrtC"/>
</dbReference>
<dbReference type="NCBIfam" id="TIGR03408">
    <property type="entry name" value="urea_trans_UrtC"/>
    <property type="match status" value="1"/>
</dbReference>
<keyword evidence="2" id="KW-1003">Cell membrane</keyword>
<dbReference type="PANTHER" id="PTHR30482">
    <property type="entry name" value="HIGH-AFFINITY BRANCHED-CHAIN AMINO ACID TRANSPORT SYSTEM PERMEASE"/>
    <property type="match status" value="1"/>
</dbReference>
<accession>A0AB36TJL4</accession>
<dbReference type="GO" id="GO:0005886">
    <property type="term" value="C:plasma membrane"/>
    <property type="evidence" value="ECO:0007669"/>
    <property type="project" value="UniProtKB-SubCell"/>
</dbReference>
<dbReference type="PANTHER" id="PTHR30482:SF4">
    <property type="entry name" value="SLR1201 PROTEIN"/>
    <property type="match status" value="1"/>
</dbReference>
<comment type="caution">
    <text evidence="7">The sequence shown here is derived from an EMBL/GenBank/DDBJ whole genome shotgun (WGS) entry which is preliminary data.</text>
</comment>
<organism evidence="7 8">
    <name type="scientific">Acetivibrio thermocellus AD2</name>
    <dbReference type="NCBI Taxonomy" id="1138384"/>
    <lineage>
        <taxon>Bacteria</taxon>
        <taxon>Bacillati</taxon>
        <taxon>Bacillota</taxon>
        <taxon>Clostridia</taxon>
        <taxon>Eubacteriales</taxon>
        <taxon>Oscillospiraceae</taxon>
        <taxon>Acetivibrio</taxon>
    </lineage>
</organism>
<evidence type="ECO:0000313" key="7">
    <source>
        <dbReference type="EMBL" id="PFH03786.1"/>
    </source>
</evidence>
<dbReference type="CDD" id="cd06581">
    <property type="entry name" value="TM_PBP1_LivM_like"/>
    <property type="match status" value="1"/>
</dbReference>
<feature type="transmembrane region" description="Helical" evidence="6">
    <location>
        <begin position="117"/>
        <end position="142"/>
    </location>
</feature>
<feature type="transmembrane region" description="Helical" evidence="6">
    <location>
        <begin position="321"/>
        <end position="341"/>
    </location>
</feature>
<sequence>MERNLRYLKGSIFKGRISANDIIITLLFVVLALAPLFLSDFRTNLLGKFIAYAILALGIDLIWGYTGILSLGHGVYFGLGAYCMAMYLKLEASNGKLPDFMSWSGQNVLPWFWKPFAYAPVAIILSVLVPAVLALIIGYLTFKNRIKGVYFSILTQALSIIFVVLFVGQQAYTGGTNGITNFKTIFGFPLSGFSTKVTLYYVALGFLILAFLFCRWIVQSRLGKVLIAIRDSENRARFSGYNPAIYKTFVYCISAGLAGLAGALFVPQVGIISPAEMGIVPSVEMVIWVAIGGRGTLVGSVIGAILVNSLKSMVSESFPAVWSYFIGISFIAVVIFMPYGLAGLLNQIKGKIYAQKAQKSVKRYSSATLNILEESGCDEYVG</sequence>
<feature type="transmembrane region" description="Helical" evidence="6">
    <location>
        <begin position="286"/>
        <end position="309"/>
    </location>
</feature>
<keyword evidence="5 6" id="KW-0472">Membrane</keyword>
<evidence type="ECO:0000256" key="6">
    <source>
        <dbReference type="SAM" id="Phobius"/>
    </source>
</evidence>
<dbReference type="AlphaFoldDB" id="A0AB36TJL4"/>
<keyword evidence="4 6" id="KW-1133">Transmembrane helix</keyword>
<dbReference type="InterPro" id="IPR043428">
    <property type="entry name" value="LivM-like"/>
</dbReference>
<reference evidence="7 8" key="1">
    <citation type="submission" date="2017-09" db="EMBL/GenBank/DDBJ databases">
        <title>Evaluation of Pacific Biosciences Sequencing Technology to Finishing C. thermocellum Genome Sequences.</title>
        <authorList>
            <person name="Brown S."/>
        </authorList>
    </citation>
    <scope>NUCLEOTIDE SEQUENCE [LARGE SCALE GENOMIC DNA]</scope>
    <source>
        <strain evidence="7 8">AD2</strain>
    </source>
</reference>
<feature type="transmembrane region" description="Helical" evidence="6">
    <location>
        <begin position="70"/>
        <end position="88"/>
    </location>
</feature>
<dbReference type="RefSeq" id="WP_003515800.1">
    <property type="nucleotide sequence ID" value="NZ_CP013828.1"/>
</dbReference>
<feature type="transmembrane region" description="Helical" evidence="6">
    <location>
        <begin position="244"/>
        <end position="266"/>
    </location>
</feature>
<dbReference type="GeneID" id="35803457"/>
<proteinExistence type="predicted"/>
<feature type="transmembrane region" description="Helical" evidence="6">
    <location>
        <begin position="45"/>
        <end position="63"/>
    </location>
</feature>
<evidence type="ECO:0000256" key="5">
    <source>
        <dbReference type="ARBA" id="ARBA00023136"/>
    </source>
</evidence>
<dbReference type="EMBL" id="PDBW01000001">
    <property type="protein sequence ID" value="PFH03786.1"/>
    <property type="molecule type" value="Genomic_DNA"/>
</dbReference>
<evidence type="ECO:0000256" key="1">
    <source>
        <dbReference type="ARBA" id="ARBA00004651"/>
    </source>
</evidence>
<evidence type="ECO:0000256" key="3">
    <source>
        <dbReference type="ARBA" id="ARBA00022692"/>
    </source>
</evidence>
<evidence type="ECO:0000256" key="2">
    <source>
        <dbReference type="ARBA" id="ARBA00022475"/>
    </source>
</evidence>
<dbReference type="InterPro" id="IPR001851">
    <property type="entry name" value="ABC_transp_permease"/>
</dbReference>
<dbReference type="GO" id="GO:0015658">
    <property type="term" value="F:branched-chain amino acid transmembrane transporter activity"/>
    <property type="evidence" value="ECO:0007669"/>
    <property type="project" value="InterPro"/>
</dbReference>